<name>A0A5B7EAG8_PORTR</name>
<dbReference type="EMBL" id="VSRR010002367">
    <property type="protein sequence ID" value="MPC31091.1"/>
    <property type="molecule type" value="Genomic_DNA"/>
</dbReference>
<feature type="region of interest" description="Disordered" evidence="2">
    <location>
        <begin position="346"/>
        <end position="387"/>
    </location>
</feature>
<feature type="compositionally biased region" description="Polar residues" evidence="2">
    <location>
        <begin position="12"/>
        <end position="45"/>
    </location>
</feature>
<feature type="region of interest" description="Disordered" evidence="2">
    <location>
        <begin position="1"/>
        <end position="64"/>
    </location>
</feature>
<feature type="compositionally biased region" description="Basic residues" evidence="2">
    <location>
        <begin position="112"/>
        <end position="125"/>
    </location>
</feature>
<feature type="region of interest" description="Disordered" evidence="2">
    <location>
        <begin position="185"/>
        <end position="207"/>
    </location>
</feature>
<feature type="coiled-coil region" evidence="1">
    <location>
        <begin position="906"/>
        <end position="995"/>
    </location>
</feature>
<feature type="region of interest" description="Disordered" evidence="2">
    <location>
        <begin position="94"/>
        <end position="135"/>
    </location>
</feature>
<protein>
    <submittedName>
        <fullName evidence="3">Uncharacterized protein</fullName>
    </submittedName>
</protein>
<feature type="compositionally biased region" description="Polar residues" evidence="2">
    <location>
        <begin position="356"/>
        <end position="371"/>
    </location>
</feature>
<keyword evidence="1" id="KW-0175">Coiled coil</keyword>
<evidence type="ECO:0000256" key="2">
    <source>
        <dbReference type="SAM" id="MobiDB-lite"/>
    </source>
</evidence>
<organism evidence="3 4">
    <name type="scientific">Portunus trituberculatus</name>
    <name type="common">Swimming crab</name>
    <name type="synonym">Neptunus trituberculatus</name>
    <dbReference type="NCBI Taxonomy" id="210409"/>
    <lineage>
        <taxon>Eukaryota</taxon>
        <taxon>Metazoa</taxon>
        <taxon>Ecdysozoa</taxon>
        <taxon>Arthropoda</taxon>
        <taxon>Crustacea</taxon>
        <taxon>Multicrustacea</taxon>
        <taxon>Malacostraca</taxon>
        <taxon>Eumalacostraca</taxon>
        <taxon>Eucarida</taxon>
        <taxon>Decapoda</taxon>
        <taxon>Pleocyemata</taxon>
        <taxon>Brachyura</taxon>
        <taxon>Eubrachyura</taxon>
        <taxon>Portunoidea</taxon>
        <taxon>Portunidae</taxon>
        <taxon>Portuninae</taxon>
        <taxon>Portunus</taxon>
    </lineage>
</organism>
<sequence>MSTVRTPPLYLNTRNFSSPPMSTVRTSPRYPNTRNISPLPTSTVRTPPLYPNTRNISPLPTSTVRTPPLYPNTWNISSPPMSTVRTPQLYLNPHNPIKKQHKSTQIPENLKYKRQKSTQTTKRKPEKNAKATQIPQNCFQLQKSTQTSEQTNQKLSATCTTHQMQKQTQVTQTSKNLQELEKLLRNQADPRTSVKHEKEKPNFKIPEVSEETLIKHLGTIPDLSKKAEAREKDKSLKNAQKPLRDKTQEHTQKTAHSSKHSTSSANEPDPSEDAAQVMGFVRPRLLEQRAEYPQEECHPLKNLAHCMKTQTPNRTQPVEQSPKLLKIIIYLIRCTKLTFRRQHPIPHRPKPLHPWQNATHTTLPNQKTSKQARPMRKKPEEDKPIREPQAPIVVKKGRVSLHMDDIYGENEAETCSKDEDMMDFLMPTPSREVKGIVTLNMMRNECKGNVRNESRSEHKANMDKHEEKLTGETPSADEAMMAFLMPTASREVKDTVTLNAMGNNECKGTVRNEIQPEHKRNNLVRHEENRTGAVMRKQCESKKKNKKLKEILKPMEKIEPKEVNLIEPKEIYMRKEPEPMKESIKLKEILKKPKEKKTEPKDITTEPKDITTVSKEQPKKVISKNKVEEKVNNENIIEPEIKVIMPEKNELSKISMHAKTNLLSDSSPASPKKVSLQVTSRVMHLEKKISTEEITTFNKMTQTEKPACQDNETGEMPPVLFSKVTQTEEEEEELPPVSFSKMTQTDTPLHQMDWEGRIPPISPPSTVTHIDFTDSHFISPPPQESQALETHTDSSLVEILDPEQQGFNESNVSHCHQREIELQDSEGEEAGSPTSDPSYCATGEPSDNTSAYLTDDQESSATSQCSPPGQHGSKDYELDRSWFQIYQYFRCRNKLAELYKKLLTVQHQLTKQANKLQKTVNVSENKEDLTCKVQHLNQQMESEKVNLKAAMDEEKKHRRCCEELSNNLQSIKKERKKLLSNRELLQKEINLTQREKFDLDARKCYQQSLPTAKQGQKGEYLKRYEHDLTLRVSKADETVESNRREMYNMEKNLDAMEAKRRECRHSIKAISCKIINIKKKQHRLVELHNNILTAKANTHKIKRFRDHARNIKQHVSRLRKVISTLQKVPDDKQHHIPTLTAALNDAQIQTISWTVTEQSQRQESKLQEDLSGHHLLVASDMWRVSTFQSKHRPQKTSTRSWTVEPRDAAPRYVVIRVNRNDVWAVTDNTRKSRFE</sequence>
<proteinExistence type="predicted"/>
<dbReference type="AlphaFoldDB" id="A0A5B7EAG8"/>
<feature type="compositionally biased region" description="Basic and acidic residues" evidence="2">
    <location>
        <begin position="192"/>
        <end position="202"/>
    </location>
</feature>
<keyword evidence="4" id="KW-1185">Reference proteome</keyword>
<evidence type="ECO:0000256" key="1">
    <source>
        <dbReference type="SAM" id="Coils"/>
    </source>
</evidence>
<reference evidence="3 4" key="1">
    <citation type="submission" date="2019-05" db="EMBL/GenBank/DDBJ databases">
        <title>Another draft genome of Portunus trituberculatus and its Hox gene families provides insights of decapod evolution.</title>
        <authorList>
            <person name="Jeong J.-H."/>
            <person name="Song I."/>
            <person name="Kim S."/>
            <person name="Choi T."/>
            <person name="Kim D."/>
            <person name="Ryu S."/>
            <person name="Kim W."/>
        </authorList>
    </citation>
    <scope>NUCLEOTIDE SEQUENCE [LARGE SCALE GENOMIC DNA]</scope>
    <source>
        <tissue evidence="3">Muscle</tissue>
    </source>
</reference>
<feature type="region of interest" description="Disordered" evidence="2">
    <location>
        <begin position="223"/>
        <end position="272"/>
    </location>
</feature>
<feature type="region of interest" description="Disordered" evidence="2">
    <location>
        <begin position="823"/>
        <end position="873"/>
    </location>
</feature>
<dbReference type="Proteomes" id="UP000324222">
    <property type="component" value="Unassembled WGS sequence"/>
</dbReference>
<feature type="compositionally biased region" description="Basic and acidic residues" evidence="2">
    <location>
        <begin position="377"/>
        <end position="386"/>
    </location>
</feature>
<evidence type="ECO:0000313" key="4">
    <source>
        <dbReference type="Proteomes" id="UP000324222"/>
    </source>
</evidence>
<feature type="compositionally biased region" description="Basic and acidic residues" evidence="2">
    <location>
        <begin position="223"/>
        <end position="252"/>
    </location>
</feature>
<evidence type="ECO:0000313" key="3">
    <source>
        <dbReference type="EMBL" id="MPC31091.1"/>
    </source>
</evidence>
<comment type="caution">
    <text evidence="3">The sequence shown here is derived from an EMBL/GenBank/DDBJ whole genome shotgun (WGS) entry which is preliminary data.</text>
</comment>
<gene>
    <name evidence="3" type="ORF">E2C01_024368</name>
</gene>
<accession>A0A5B7EAG8</accession>
<feature type="compositionally biased region" description="Polar residues" evidence="2">
    <location>
        <begin position="52"/>
        <end position="64"/>
    </location>
</feature>